<sequence length="447" mass="48834">MDLSEEMNANSRRSQHGVDPTAGHLQMPGAWYYEEELTGSPINDADDAAMLRTFQTSAAGGVRNVTHAVTVPSSEHVAEIVGRQGCKIKALRAKTNTYIKTPIRGDPSVFVVTGRPEDVMEAKREIECAAEHFTHIRTSRRHSQGGTHVAGHVTIYVRVPLRVVGLVVGPKGATIKRIQQETHTYIITPSREREPVFEVTGMKANVEQARKEIEDHIFQRTGNMPITDSNLIPAMNMDNHMCHNMAMGYNPPYNQENRSNDFDMRQLADSNMGLSSLLRSFPSMRSAYSSDVFANEFGSHRHSLGATSPLHASNFFNMPPRQSRYCADSTRNSLGNLLDGDIFGKSVESFGNSSLWSSTMGLNSEDTMRHTTSPTSSLVSLNPISSSFGGILQSIWSDIPSSSRCSLPSTATPSSAEVSPVDSLAASPKSTCDDEKTLVENPASLIA</sequence>
<name>A0A8S1FE91_9PELO</name>
<evidence type="ECO:0000313" key="9">
    <source>
        <dbReference type="EMBL" id="CAB3410874.1"/>
    </source>
</evidence>
<dbReference type="SMART" id="SM00322">
    <property type="entry name" value="KH"/>
    <property type="match status" value="2"/>
</dbReference>
<dbReference type="GO" id="GO:0003723">
    <property type="term" value="F:RNA binding"/>
    <property type="evidence" value="ECO:0007669"/>
    <property type="project" value="UniProtKB-UniRule"/>
</dbReference>
<reference evidence="9 10" key="1">
    <citation type="submission" date="2020-04" db="EMBL/GenBank/DDBJ databases">
        <authorList>
            <person name="Laetsch R D."/>
            <person name="Stevens L."/>
            <person name="Kumar S."/>
            <person name="Blaxter L. M."/>
        </authorList>
    </citation>
    <scope>NUCLEOTIDE SEQUENCE [LARGE SCALE GENOMIC DNA]</scope>
</reference>
<evidence type="ECO:0000256" key="5">
    <source>
        <dbReference type="ARBA" id="ARBA00023242"/>
    </source>
</evidence>
<evidence type="ECO:0000256" key="4">
    <source>
        <dbReference type="ARBA" id="ARBA00022737"/>
    </source>
</evidence>
<dbReference type="FunFam" id="3.30.1370.10:FF:000012">
    <property type="entry name" value="Mex-3 RNA-binding family member D"/>
    <property type="match status" value="1"/>
</dbReference>
<proteinExistence type="predicted"/>
<dbReference type="EMBL" id="CADEPM010000011">
    <property type="protein sequence ID" value="CAB3410874.1"/>
    <property type="molecule type" value="Genomic_DNA"/>
</dbReference>
<evidence type="ECO:0000256" key="6">
    <source>
        <dbReference type="PROSITE-ProRule" id="PRU00117"/>
    </source>
</evidence>
<dbReference type="Proteomes" id="UP000494206">
    <property type="component" value="Unassembled WGS sequence"/>
</dbReference>
<dbReference type="PANTHER" id="PTHR23285">
    <property type="entry name" value="RING FINGER AND KH DOMAIN CONTAINING PROTEIN 1"/>
    <property type="match status" value="1"/>
</dbReference>
<evidence type="ECO:0000256" key="3">
    <source>
        <dbReference type="ARBA" id="ARBA00022490"/>
    </source>
</evidence>
<evidence type="ECO:0000256" key="7">
    <source>
        <dbReference type="SAM" id="MobiDB-lite"/>
    </source>
</evidence>
<dbReference type="PANTHER" id="PTHR23285:SF7">
    <property type="entry name" value="LD09246P1"/>
    <property type="match status" value="1"/>
</dbReference>
<dbReference type="GO" id="GO:0005634">
    <property type="term" value="C:nucleus"/>
    <property type="evidence" value="ECO:0007669"/>
    <property type="project" value="UniProtKB-SubCell"/>
</dbReference>
<accession>A0A8S1FE91</accession>
<keyword evidence="10" id="KW-1185">Reference proteome</keyword>
<dbReference type="Pfam" id="PF00013">
    <property type="entry name" value="KH_1"/>
    <property type="match status" value="2"/>
</dbReference>
<keyword evidence="5" id="KW-0539">Nucleus</keyword>
<evidence type="ECO:0000256" key="1">
    <source>
        <dbReference type="ARBA" id="ARBA00004123"/>
    </source>
</evidence>
<dbReference type="OrthoDB" id="427410at2759"/>
<dbReference type="InterPro" id="IPR036612">
    <property type="entry name" value="KH_dom_type_1_sf"/>
</dbReference>
<comment type="caution">
    <text evidence="9">The sequence shown here is derived from an EMBL/GenBank/DDBJ whole genome shotgun (WGS) entry which is preliminary data.</text>
</comment>
<dbReference type="InterPro" id="IPR047226">
    <property type="entry name" value="KH-I_MEX3_rpt2"/>
</dbReference>
<dbReference type="CDD" id="cd22423">
    <property type="entry name" value="KH-I_MEX3_rpt1"/>
    <property type="match status" value="1"/>
</dbReference>
<keyword evidence="6" id="KW-0694">RNA-binding</keyword>
<feature type="compositionally biased region" description="Polar residues" evidence="7">
    <location>
        <begin position="407"/>
        <end position="417"/>
    </location>
</feature>
<dbReference type="InterPro" id="IPR047228">
    <property type="entry name" value="KH-I_MEX3_rpt1"/>
</dbReference>
<organism evidence="9 10">
    <name type="scientific">Caenorhabditis bovis</name>
    <dbReference type="NCBI Taxonomy" id="2654633"/>
    <lineage>
        <taxon>Eukaryota</taxon>
        <taxon>Metazoa</taxon>
        <taxon>Ecdysozoa</taxon>
        <taxon>Nematoda</taxon>
        <taxon>Chromadorea</taxon>
        <taxon>Rhabditida</taxon>
        <taxon>Rhabditina</taxon>
        <taxon>Rhabditomorpha</taxon>
        <taxon>Rhabditoidea</taxon>
        <taxon>Rhabditidae</taxon>
        <taxon>Peloderinae</taxon>
        <taxon>Caenorhabditis</taxon>
    </lineage>
</organism>
<evidence type="ECO:0000259" key="8">
    <source>
        <dbReference type="SMART" id="SM00322"/>
    </source>
</evidence>
<keyword evidence="4" id="KW-0677">Repeat</keyword>
<keyword evidence="3" id="KW-0963">Cytoplasm</keyword>
<dbReference type="InterPro" id="IPR047227">
    <property type="entry name" value="MEX3"/>
</dbReference>
<feature type="domain" description="K Homology" evidence="8">
    <location>
        <begin position="151"/>
        <end position="218"/>
    </location>
</feature>
<dbReference type="GO" id="GO:0005737">
    <property type="term" value="C:cytoplasm"/>
    <property type="evidence" value="ECO:0007669"/>
    <property type="project" value="UniProtKB-SubCell"/>
</dbReference>
<dbReference type="InterPro" id="IPR004087">
    <property type="entry name" value="KH_dom"/>
</dbReference>
<dbReference type="InterPro" id="IPR004088">
    <property type="entry name" value="KH_dom_type_1"/>
</dbReference>
<evidence type="ECO:0000256" key="2">
    <source>
        <dbReference type="ARBA" id="ARBA00004496"/>
    </source>
</evidence>
<feature type="region of interest" description="Disordered" evidence="7">
    <location>
        <begin position="1"/>
        <end position="23"/>
    </location>
</feature>
<feature type="region of interest" description="Disordered" evidence="7">
    <location>
        <begin position="407"/>
        <end position="447"/>
    </location>
</feature>
<gene>
    <name evidence="9" type="ORF">CBOVIS_LOCUS12332</name>
</gene>
<dbReference type="AlphaFoldDB" id="A0A8S1FE91"/>
<feature type="domain" description="K Homology" evidence="8">
    <location>
        <begin position="63"/>
        <end position="131"/>
    </location>
</feature>
<evidence type="ECO:0000313" key="10">
    <source>
        <dbReference type="Proteomes" id="UP000494206"/>
    </source>
</evidence>
<dbReference type="SUPFAM" id="SSF54791">
    <property type="entry name" value="Eukaryotic type KH-domain (KH-domain type I)"/>
    <property type="match status" value="2"/>
</dbReference>
<dbReference type="Gene3D" id="3.30.1370.10">
    <property type="entry name" value="K Homology domain, type 1"/>
    <property type="match status" value="2"/>
</dbReference>
<dbReference type="CDD" id="cd22424">
    <property type="entry name" value="KH-I_MEX3_rpt2"/>
    <property type="match status" value="1"/>
</dbReference>
<comment type="subcellular location">
    <subcellularLocation>
        <location evidence="2">Cytoplasm</location>
    </subcellularLocation>
    <subcellularLocation>
        <location evidence="1">Nucleus</location>
    </subcellularLocation>
</comment>
<protein>
    <recommendedName>
        <fullName evidence="8">K Homology domain-containing protein</fullName>
    </recommendedName>
</protein>
<dbReference type="PROSITE" id="PS50084">
    <property type="entry name" value="KH_TYPE_1"/>
    <property type="match status" value="2"/>
</dbReference>